<dbReference type="Pfam" id="PF21581">
    <property type="entry name" value="SCD"/>
    <property type="match status" value="1"/>
</dbReference>
<reference evidence="5" key="1">
    <citation type="submission" date="2021-06" db="EMBL/GenBank/DDBJ databases">
        <authorList>
            <person name="Hodson N. C."/>
            <person name="Mongue J. A."/>
            <person name="Jaron S. K."/>
        </authorList>
    </citation>
    <scope>NUCLEOTIDE SEQUENCE</scope>
</reference>
<dbReference type="PANTHER" id="PTHR11199:SF0">
    <property type="entry name" value="LD34181P-RELATED"/>
    <property type="match status" value="1"/>
</dbReference>
<sequence length="419" mass="48573">SDWEDGNSKTNNKRRLSGRAATNSKKSVRHSDSPVSSRGSSSSYCLTPVLRPRRNVVPVREEAMETDSGTDNELVEAVDSTVIERTVNRSEHSDDQPDNGTPEPSMFEVLQRKDASVEEICDSWMEKYRRGSTESLVQLLQFIIHSTGCKGVLTPEIMRKTVNDLLMDFVKDFSDEEAGYYPLIRTGKSALIFRHNFSEFFYQWTKRLGRKMFSDDHEDFMEGFNMVVLGMTDHQLRNYRHTATVAVIKIMSALINERLSVFMKMHDKQRQLDAEQNKRLNERSEDRINVLRASQMSLEEDFENYKTLLEFYHKCVFNKRFRDTCTEIRILCISALGSWMKQFPQEYVRDSYLKFFDVTLTDPSAQVRCACLEYLLPLYMDGELSDKLRQFTSKCKNRLMGMTVNANADVSEKAIRLIT</sequence>
<comment type="similarity">
    <text evidence="1">Belongs to the SCC3 family.</text>
</comment>
<evidence type="ECO:0000313" key="6">
    <source>
        <dbReference type="Proteomes" id="UP000708208"/>
    </source>
</evidence>
<evidence type="ECO:0000256" key="2">
    <source>
        <dbReference type="SAM" id="Coils"/>
    </source>
</evidence>
<evidence type="ECO:0000256" key="3">
    <source>
        <dbReference type="SAM" id="MobiDB-lite"/>
    </source>
</evidence>
<gene>
    <name evidence="5" type="ORF">AFUS01_LOCUS20633</name>
</gene>
<evidence type="ECO:0000313" key="5">
    <source>
        <dbReference type="EMBL" id="CAG7732095.1"/>
    </source>
</evidence>
<dbReference type="PANTHER" id="PTHR11199">
    <property type="entry name" value="STROMAL ANTIGEN"/>
    <property type="match status" value="1"/>
</dbReference>
<keyword evidence="2" id="KW-0175">Coiled coil</keyword>
<dbReference type="GO" id="GO:0000785">
    <property type="term" value="C:chromatin"/>
    <property type="evidence" value="ECO:0007669"/>
    <property type="project" value="TreeGrafter"/>
</dbReference>
<dbReference type="EMBL" id="CAJVCH010224802">
    <property type="protein sequence ID" value="CAG7732095.1"/>
    <property type="molecule type" value="Genomic_DNA"/>
</dbReference>
<dbReference type="GO" id="GO:0005634">
    <property type="term" value="C:nucleus"/>
    <property type="evidence" value="ECO:0007669"/>
    <property type="project" value="TreeGrafter"/>
</dbReference>
<proteinExistence type="inferred from homology"/>
<dbReference type="AlphaFoldDB" id="A0A8J2P525"/>
<evidence type="ECO:0000256" key="1">
    <source>
        <dbReference type="ARBA" id="ARBA00005486"/>
    </source>
</evidence>
<dbReference type="PROSITE" id="PS51425">
    <property type="entry name" value="SCD"/>
    <property type="match status" value="1"/>
</dbReference>
<dbReference type="GO" id="GO:0003682">
    <property type="term" value="F:chromatin binding"/>
    <property type="evidence" value="ECO:0007669"/>
    <property type="project" value="TreeGrafter"/>
</dbReference>
<feature type="region of interest" description="Disordered" evidence="3">
    <location>
        <begin position="1"/>
        <end position="52"/>
    </location>
</feature>
<feature type="compositionally biased region" description="Low complexity" evidence="3">
    <location>
        <begin position="33"/>
        <end position="43"/>
    </location>
</feature>
<feature type="non-terminal residue" evidence="5">
    <location>
        <position position="419"/>
    </location>
</feature>
<dbReference type="OrthoDB" id="498590at2759"/>
<feature type="region of interest" description="Disordered" evidence="3">
    <location>
        <begin position="83"/>
        <end position="105"/>
    </location>
</feature>
<feature type="compositionally biased region" description="Basic and acidic residues" evidence="3">
    <location>
        <begin position="86"/>
        <end position="95"/>
    </location>
</feature>
<dbReference type="InterPro" id="IPR013721">
    <property type="entry name" value="STAG"/>
</dbReference>
<organism evidence="5 6">
    <name type="scientific">Allacma fusca</name>
    <dbReference type="NCBI Taxonomy" id="39272"/>
    <lineage>
        <taxon>Eukaryota</taxon>
        <taxon>Metazoa</taxon>
        <taxon>Ecdysozoa</taxon>
        <taxon>Arthropoda</taxon>
        <taxon>Hexapoda</taxon>
        <taxon>Collembola</taxon>
        <taxon>Symphypleona</taxon>
        <taxon>Sminthuridae</taxon>
        <taxon>Allacma</taxon>
    </lineage>
</organism>
<feature type="coiled-coil region" evidence="2">
    <location>
        <begin position="265"/>
        <end position="301"/>
    </location>
</feature>
<feature type="non-terminal residue" evidence="5">
    <location>
        <position position="1"/>
    </location>
</feature>
<dbReference type="Proteomes" id="UP000708208">
    <property type="component" value="Unassembled WGS sequence"/>
</dbReference>
<dbReference type="InterPro" id="IPR039662">
    <property type="entry name" value="Cohesin_Scc3/SA"/>
</dbReference>
<comment type="caution">
    <text evidence="5">The sequence shown here is derived from an EMBL/GenBank/DDBJ whole genome shotgun (WGS) entry which is preliminary data.</text>
</comment>
<keyword evidence="6" id="KW-1185">Reference proteome</keyword>
<dbReference type="InterPro" id="IPR020839">
    <property type="entry name" value="SCD"/>
</dbReference>
<evidence type="ECO:0000259" key="4">
    <source>
        <dbReference type="PROSITE" id="PS51425"/>
    </source>
</evidence>
<feature type="domain" description="SCD" evidence="4">
    <location>
        <begin position="317"/>
        <end position="402"/>
    </location>
</feature>
<dbReference type="GO" id="GO:0008278">
    <property type="term" value="C:cohesin complex"/>
    <property type="evidence" value="ECO:0007669"/>
    <property type="project" value="TreeGrafter"/>
</dbReference>
<feature type="region of interest" description="Disordered" evidence="3">
    <location>
        <begin position="57"/>
        <end position="76"/>
    </location>
</feature>
<feature type="compositionally biased region" description="Acidic residues" evidence="3">
    <location>
        <begin position="64"/>
        <end position="76"/>
    </location>
</feature>
<protein>
    <recommendedName>
        <fullName evidence="4">SCD domain-containing protein</fullName>
    </recommendedName>
</protein>
<accession>A0A8J2P525</accession>
<dbReference type="GO" id="GO:0007062">
    <property type="term" value="P:sister chromatid cohesion"/>
    <property type="evidence" value="ECO:0007669"/>
    <property type="project" value="TreeGrafter"/>
</dbReference>
<dbReference type="Pfam" id="PF08514">
    <property type="entry name" value="STAG"/>
    <property type="match status" value="1"/>
</dbReference>
<name>A0A8J2P525_9HEXA</name>